<dbReference type="SUPFAM" id="SSF54211">
    <property type="entry name" value="Ribosomal protein S5 domain 2-like"/>
    <property type="match status" value="1"/>
</dbReference>
<dbReference type="PROSITE" id="PS00058">
    <property type="entry name" value="DNA_MISMATCH_REPAIR_1"/>
    <property type="match status" value="1"/>
</dbReference>
<dbReference type="Gene3D" id="3.30.230.10">
    <property type="match status" value="1"/>
</dbReference>
<dbReference type="CDD" id="cd16926">
    <property type="entry name" value="HATPase_MutL-MLH-PMS-like"/>
    <property type="match status" value="1"/>
</dbReference>
<dbReference type="InterPro" id="IPR014762">
    <property type="entry name" value="DNA_mismatch_repair_CS"/>
</dbReference>
<dbReference type="InterPro" id="IPR014721">
    <property type="entry name" value="Ribsml_uS5_D2-typ_fold_subgr"/>
</dbReference>
<dbReference type="GO" id="GO:0005524">
    <property type="term" value="F:ATP binding"/>
    <property type="evidence" value="ECO:0007669"/>
    <property type="project" value="InterPro"/>
</dbReference>
<keyword evidence="8" id="KW-0255">Endonuclease</keyword>
<proteinExistence type="inferred from homology"/>
<keyword evidence="3 5" id="KW-0227">DNA damage</keyword>
<dbReference type="OrthoDB" id="9763467at2"/>
<keyword evidence="4 5" id="KW-0234">DNA repair</keyword>
<dbReference type="GO" id="GO:0030983">
    <property type="term" value="F:mismatched DNA binding"/>
    <property type="evidence" value="ECO:0007669"/>
    <property type="project" value="InterPro"/>
</dbReference>
<keyword evidence="9" id="KW-1185">Reference proteome</keyword>
<dbReference type="KEGG" id="cber:B5D82_09815"/>
<dbReference type="Gene3D" id="3.30.565.10">
    <property type="entry name" value="Histidine kinase-like ATPase, C-terminal domain"/>
    <property type="match status" value="1"/>
</dbReference>
<dbReference type="GO" id="GO:0006298">
    <property type="term" value="P:mismatch repair"/>
    <property type="evidence" value="ECO:0007669"/>
    <property type="project" value="UniProtKB-UniRule"/>
</dbReference>
<accession>A0A222G8A5</accession>
<comment type="similarity">
    <text evidence="1 5">Belongs to the DNA mismatch repair MutL/HexB family.</text>
</comment>
<dbReference type="RefSeq" id="WP_081151176.1">
    <property type="nucleotide sequence ID" value="NZ_CP020465.1"/>
</dbReference>
<evidence type="ECO:0000313" key="8">
    <source>
        <dbReference type="EMBL" id="ASP48030.1"/>
    </source>
</evidence>
<dbReference type="NCBIfam" id="TIGR00585">
    <property type="entry name" value="mutl"/>
    <property type="match status" value="1"/>
</dbReference>
<keyword evidence="8" id="KW-0540">Nuclease</keyword>
<dbReference type="InterPro" id="IPR002099">
    <property type="entry name" value="MutL/Mlh/PMS"/>
</dbReference>
<dbReference type="InterPro" id="IPR042121">
    <property type="entry name" value="MutL_C_regsub"/>
</dbReference>
<evidence type="ECO:0000256" key="6">
    <source>
        <dbReference type="SAM" id="MobiDB-lite"/>
    </source>
</evidence>
<evidence type="ECO:0000313" key="9">
    <source>
        <dbReference type="Proteomes" id="UP000202259"/>
    </source>
</evidence>
<dbReference type="Pfam" id="PF13589">
    <property type="entry name" value="HATPase_c_3"/>
    <property type="match status" value="1"/>
</dbReference>
<comment type="function">
    <text evidence="5">This protein is involved in the repair of mismatches in DNA. It is required for dam-dependent methyl-directed DNA mismatch repair. May act as a 'molecular matchmaker', a protein that promotes the formation of a stable complex between two or more DNA-binding proteins in an ATP-dependent manner without itself being part of a final effector complex.</text>
</comment>
<protein>
    <recommendedName>
        <fullName evidence="2 5">DNA mismatch repair protein MutL</fullName>
    </recommendedName>
</protein>
<dbReference type="NCBIfam" id="NF000948">
    <property type="entry name" value="PRK00095.1-1"/>
    <property type="match status" value="1"/>
</dbReference>
<dbReference type="Pfam" id="PF01119">
    <property type="entry name" value="DNA_mis_repair"/>
    <property type="match status" value="1"/>
</dbReference>
<evidence type="ECO:0000256" key="3">
    <source>
        <dbReference type="ARBA" id="ARBA00022763"/>
    </source>
</evidence>
<dbReference type="EMBL" id="CP020465">
    <property type="protein sequence ID" value="ASP48030.1"/>
    <property type="molecule type" value="Genomic_DNA"/>
</dbReference>
<dbReference type="Pfam" id="PF08676">
    <property type="entry name" value="MutL_C"/>
    <property type="match status" value="1"/>
</dbReference>
<dbReference type="SUPFAM" id="SSF118116">
    <property type="entry name" value="DNA mismatch repair protein MutL"/>
    <property type="match status" value="1"/>
</dbReference>
<dbReference type="Proteomes" id="UP000202259">
    <property type="component" value="Chromosome"/>
</dbReference>
<evidence type="ECO:0000256" key="1">
    <source>
        <dbReference type="ARBA" id="ARBA00006082"/>
    </source>
</evidence>
<dbReference type="SUPFAM" id="SSF55874">
    <property type="entry name" value="ATPase domain of HSP90 chaperone/DNA topoisomerase II/histidine kinase"/>
    <property type="match status" value="1"/>
</dbReference>
<feature type="compositionally biased region" description="Polar residues" evidence="6">
    <location>
        <begin position="405"/>
        <end position="415"/>
    </location>
</feature>
<dbReference type="GO" id="GO:0016887">
    <property type="term" value="F:ATP hydrolysis activity"/>
    <property type="evidence" value="ECO:0007669"/>
    <property type="project" value="InterPro"/>
</dbReference>
<dbReference type="PANTHER" id="PTHR10073">
    <property type="entry name" value="DNA MISMATCH REPAIR PROTEIN MLH, PMS, MUTL"/>
    <property type="match status" value="1"/>
</dbReference>
<dbReference type="GO" id="GO:0004519">
    <property type="term" value="F:endonuclease activity"/>
    <property type="evidence" value="ECO:0007669"/>
    <property type="project" value="UniProtKB-KW"/>
</dbReference>
<dbReference type="PANTHER" id="PTHR10073:SF12">
    <property type="entry name" value="DNA MISMATCH REPAIR PROTEIN MLH1"/>
    <property type="match status" value="1"/>
</dbReference>
<feature type="region of interest" description="Disordered" evidence="6">
    <location>
        <begin position="344"/>
        <end position="426"/>
    </location>
</feature>
<evidence type="ECO:0000256" key="5">
    <source>
        <dbReference type="HAMAP-Rule" id="MF_00149"/>
    </source>
</evidence>
<dbReference type="InterPro" id="IPR020568">
    <property type="entry name" value="Ribosomal_Su5_D2-typ_SF"/>
</dbReference>
<dbReference type="SMART" id="SM01340">
    <property type="entry name" value="DNA_mis_repair"/>
    <property type="match status" value="1"/>
</dbReference>
<dbReference type="InterPro" id="IPR020667">
    <property type="entry name" value="DNA_mismatch_repair_MutL"/>
</dbReference>
<dbReference type="GO" id="GO:0140664">
    <property type="term" value="F:ATP-dependent DNA damage sensor activity"/>
    <property type="evidence" value="ECO:0007669"/>
    <property type="project" value="InterPro"/>
</dbReference>
<feature type="domain" description="DNA mismatch repair protein S5" evidence="7">
    <location>
        <begin position="212"/>
        <end position="330"/>
    </location>
</feature>
<dbReference type="InterPro" id="IPR013507">
    <property type="entry name" value="DNA_mismatch_S5_2-like"/>
</dbReference>
<dbReference type="InterPro" id="IPR036890">
    <property type="entry name" value="HATPase_C_sf"/>
</dbReference>
<keyword evidence="8" id="KW-0378">Hydrolase</keyword>
<dbReference type="InterPro" id="IPR038973">
    <property type="entry name" value="MutL/Mlh/Pms-like"/>
</dbReference>
<dbReference type="InterPro" id="IPR014790">
    <property type="entry name" value="MutL_C"/>
</dbReference>
<dbReference type="FunFam" id="3.30.565.10:FF:000003">
    <property type="entry name" value="DNA mismatch repair endonuclease MutL"/>
    <property type="match status" value="1"/>
</dbReference>
<dbReference type="FunFam" id="3.30.230.10:FF:000013">
    <property type="entry name" value="DNA mismatch repair endonuclease MutL"/>
    <property type="match status" value="1"/>
</dbReference>
<feature type="compositionally biased region" description="Polar residues" evidence="6">
    <location>
        <begin position="344"/>
        <end position="382"/>
    </location>
</feature>
<gene>
    <name evidence="5" type="primary">mutL</name>
    <name evidence="8" type="ORF">B5D82_09815</name>
</gene>
<evidence type="ECO:0000259" key="7">
    <source>
        <dbReference type="SMART" id="SM01340"/>
    </source>
</evidence>
<sequence>MTIAILPARLANQIAAGEVVERPASVVKELVENSIDAGATTIRIDIEKGGAKRIRIIDNGKGIAKDELALALSRHATSKIKDLDDLEAISSLGFRGEALASISSVARLTLTSKPEAQESAWQANAEGRDMAVSVKPAAHPNGTTIDVSDLFFNTPARRKFLRTEKTEYAHIEEVIKRIALANFDISFVLTHNHKIIKQFRVANSTIQRSKRVAQVCGQKFIDNAIEVNCEHNGLHLHGWIAQPSYFRNQNDLSYSYVNERMMRDKLINHAIRQAYADLLPSDSYPAFVLFLQLDFREVDVNVHPAKHEVRFHQGRYVHDFIYSVCNRALKNELDLNVDNSNVDSSTGEIFSASSDEGSHPQVGTQSPGFITPLRASTDSHQQSNSSVSYKTSSVPTEYHNEGINPRSSASFSRASGQHYPTKVNPQASKAYSDLMTPLALDTKVTEPKLTQVADSVSTEANTSALATENEMTDVTKVLFWQAPHYLVFQQRETLRLLSVKKLDQILKLQVIKQRWHEKLVSQPLLLPIKISVSEKVARFVQINENQFQHIGMDIRQLNTSTLQIRQFPALLRNKDISKSFDKLIKQLDVENSDDIHAEIDWQMALAALMLSEEATHAYALQVWRSGESHFNCQFEQQLRLNSVAIDLTSSINQIE</sequence>
<evidence type="ECO:0000256" key="4">
    <source>
        <dbReference type="ARBA" id="ARBA00023204"/>
    </source>
</evidence>
<feature type="compositionally biased region" description="Low complexity" evidence="6">
    <location>
        <begin position="383"/>
        <end position="393"/>
    </location>
</feature>
<dbReference type="GO" id="GO:0032300">
    <property type="term" value="C:mismatch repair complex"/>
    <property type="evidence" value="ECO:0007669"/>
    <property type="project" value="InterPro"/>
</dbReference>
<dbReference type="AlphaFoldDB" id="A0A222G8A5"/>
<reference evidence="8 9" key="1">
    <citation type="submission" date="2017-08" db="EMBL/GenBank/DDBJ databases">
        <title>Complete genome of Colwellia sp. NB097-1, a psychrophile bacterium ioslated from Bering Sea.</title>
        <authorList>
            <person name="Chen X."/>
        </authorList>
    </citation>
    <scope>NUCLEOTIDE SEQUENCE [LARGE SCALE GENOMIC DNA]</scope>
    <source>
        <strain evidence="8 9">NB097-1</strain>
    </source>
</reference>
<dbReference type="CDD" id="cd03482">
    <property type="entry name" value="MutL_Trans_MutL"/>
    <property type="match status" value="1"/>
</dbReference>
<dbReference type="InterPro" id="IPR037198">
    <property type="entry name" value="MutL_C_sf"/>
</dbReference>
<dbReference type="HAMAP" id="MF_00149">
    <property type="entry name" value="DNA_mis_repair"/>
    <property type="match status" value="1"/>
</dbReference>
<name>A0A222G8A5_9GAMM</name>
<dbReference type="Gene3D" id="3.30.1370.100">
    <property type="entry name" value="MutL, C-terminal domain, regulatory subdomain"/>
    <property type="match status" value="1"/>
</dbReference>
<evidence type="ECO:0000256" key="2">
    <source>
        <dbReference type="ARBA" id="ARBA00021975"/>
    </source>
</evidence>
<organism evidence="8 9">
    <name type="scientific">Cognaticolwellia beringensis</name>
    <dbReference type="NCBI Taxonomy" id="1967665"/>
    <lineage>
        <taxon>Bacteria</taxon>
        <taxon>Pseudomonadati</taxon>
        <taxon>Pseudomonadota</taxon>
        <taxon>Gammaproteobacteria</taxon>
        <taxon>Alteromonadales</taxon>
        <taxon>Colwelliaceae</taxon>
        <taxon>Cognaticolwellia</taxon>
    </lineage>
</organism>